<feature type="domain" description="Major facilitator superfamily associated" evidence="9">
    <location>
        <begin position="12"/>
        <end position="361"/>
    </location>
</feature>
<feature type="transmembrane region" description="Helical" evidence="8">
    <location>
        <begin position="139"/>
        <end position="157"/>
    </location>
</feature>
<feature type="transmembrane region" description="Helical" evidence="8">
    <location>
        <begin position="265"/>
        <end position="285"/>
    </location>
</feature>
<feature type="transmembrane region" description="Helical" evidence="8">
    <location>
        <begin position="291"/>
        <end position="318"/>
    </location>
</feature>
<keyword evidence="4" id="KW-0997">Cell inner membrane</keyword>
<dbReference type="PIRSF" id="PIRSF004925">
    <property type="entry name" value="HcaT"/>
    <property type="match status" value="1"/>
</dbReference>
<dbReference type="NCBIfam" id="NF037955">
    <property type="entry name" value="mfs"/>
    <property type="match status" value="1"/>
</dbReference>
<keyword evidence="11" id="KW-1185">Reference proteome</keyword>
<feature type="transmembrane region" description="Helical" evidence="8">
    <location>
        <begin position="330"/>
        <end position="352"/>
    </location>
</feature>
<dbReference type="PANTHER" id="PTHR23522">
    <property type="entry name" value="BLL5896 PROTEIN"/>
    <property type="match status" value="1"/>
</dbReference>
<dbReference type="Pfam" id="PF12832">
    <property type="entry name" value="MFS_1_like"/>
    <property type="match status" value="1"/>
</dbReference>
<keyword evidence="3" id="KW-1003">Cell membrane</keyword>
<feature type="transmembrane region" description="Helical" evidence="8">
    <location>
        <begin position="76"/>
        <end position="92"/>
    </location>
</feature>
<sequence length="390" mass="42435">MPESVISKQSAYSRLSLYYVAFFSVFGIALPLWPRWLEHHITLEYVGLVMGVSYWAKLIFVPATSWMADSTGNRKAILLALSVILICGLILLPYVSGWVIYAVIWGAAGAALSSAIPLSDGLTLRAQQTLGIDFGRARLWGSLSFITFSLLVGWTTDVFGIEAIYIAMILTAVFLLVATILLPAIHTVPDPGKVSFFAPLSLPNFPLFIVTVALLLSTHAGLYGFGSIHWNRLGFSNTEITVFWVIGVAAEIGMFAISGRLISRYGAIPMIIIAAVGGVVRWILLGLASSAIILVLAQILHALTFTLLYMAFIGYIAKRVPPSISASAQGLYDTLAMGIFFGIFTIAAGWLYQIEGAYSFYFMAILSAIGLVLACILLRRVRAHERQIPN</sequence>
<evidence type="ECO:0000256" key="8">
    <source>
        <dbReference type="SAM" id="Phobius"/>
    </source>
</evidence>
<feature type="transmembrane region" description="Helical" evidence="8">
    <location>
        <begin position="163"/>
        <end position="185"/>
    </location>
</feature>
<organism evidence="10 11">
    <name type="scientific">Sneathiella marina</name>
    <dbReference type="NCBI Taxonomy" id="2950108"/>
    <lineage>
        <taxon>Bacteria</taxon>
        <taxon>Pseudomonadati</taxon>
        <taxon>Pseudomonadota</taxon>
        <taxon>Alphaproteobacteria</taxon>
        <taxon>Sneathiellales</taxon>
        <taxon>Sneathiellaceae</taxon>
        <taxon>Sneathiella</taxon>
    </lineage>
</organism>
<keyword evidence="2" id="KW-0813">Transport</keyword>
<feature type="transmembrane region" description="Helical" evidence="8">
    <location>
        <begin position="45"/>
        <end position="64"/>
    </location>
</feature>
<gene>
    <name evidence="10" type="ORF">NBZ79_16930</name>
</gene>
<evidence type="ECO:0000256" key="4">
    <source>
        <dbReference type="ARBA" id="ARBA00022519"/>
    </source>
</evidence>
<evidence type="ECO:0000313" key="10">
    <source>
        <dbReference type="EMBL" id="USG60844.1"/>
    </source>
</evidence>
<evidence type="ECO:0000256" key="7">
    <source>
        <dbReference type="ARBA" id="ARBA00023136"/>
    </source>
</evidence>
<keyword evidence="7 8" id="KW-0472">Membrane</keyword>
<dbReference type="EMBL" id="CP098747">
    <property type="protein sequence ID" value="USG60844.1"/>
    <property type="molecule type" value="Genomic_DNA"/>
</dbReference>
<dbReference type="InterPro" id="IPR024989">
    <property type="entry name" value="MFS_assoc_dom"/>
</dbReference>
<protein>
    <submittedName>
        <fullName evidence="10">MFS transporter</fullName>
    </submittedName>
</protein>
<feature type="transmembrane region" description="Helical" evidence="8">
    <location>
        <begin position="12"/>
        <end position="33"/>
    </location>
</feature>
<evidence type="ECO:0000313" key="11">
    <source>
        <dbReference type="Proteomes" id="UP001056291"/>
    </source>
</evidence>
<evidence type="ECO:0000256" key="2">
    <source>
        <dbReference type="ARBA" id="ARBA00022448"/>
    </source>
</evidence>
<feature type="transmembrane region" description="Helical" evidence="8">
    <location>
        <begin position="98"/>
        <end position="118"/>
    </location>
</feature>
<dbReference type="InterPro" id="IPR026032">
    <property type="entry name" value="HcaT-like"/>
</dbReference>
<comment type="subcellular location">
    <subcellularLocation>
        <location evidence="1">Cell inner membrane</location>
        <topology evidence="1">Multi-pass membrane protein</topology>
    </subcellularLocation>
</comment>
<evidence type="ECO:0000259" key="9">
    <source>
        <dbReference type="Pfam" id="PF12832"/>
    </source>
</evidence>
<proteinExistence type="predicted"/>
<dbReference type="Gene3D" id="1.20.1250.20">
    <property type="entry name" value="MFS general substrate transporter like domains"/>
    <property type="match status" value="2"/>
</dbReference>
<evidence type="ECO:0000256" key="1">
    <source>
        <dbReference type="ARBA" id="ARBA00004429"/>
    </source>
</evidence>
<evidence type="ECO:0000256" key="3">
    <source>
        <dbReference type="ARBA" id="ARBA00022475"/>
    </source>
</evidence>
<dbReference type="InterPro" id="IPR036259">
    <property type="entry name" value="MFS_trans_sf"/>
</dbReference>
<dbReference type="SUPFAM" id="SSF103473">
    <property type="entry name" value="MFS general substrate transporter"/>
    <property type="match status" value="1"/>
</dbReference>
<feature type="transmembrane region" description="Helical" evidence="8">
    <location>
        <begin position="240"/>
        <end position="258"/>
    </location>
</feature>
<feature type="transmembrane region" description="Helical" evidence="8">
    <location>
        <begin position="358"/>
        <end position="378"/>
    </location>
</feature>
<dbReference type="RefSeq" id="WP_251933727.1">
    <property type="nucleotide sequence ID" value="NZ_CP098747.1"/>
</dbReference>
<evidence type="ECO:0000256" key="6">
    <source>
        <dbReference type="ARBA" id="ARBA00022989"/>
    </source>
</evidence>
<keyword evidence="6 8" id="KW-1133">Transmembrane helix</keyword>
<evidence type="ECO:0000256" key="5">
    <source>
        <dbReference type="ARBA" id="ARBA00022692"/>
    </source>
</evidence>
<accession>A0ABY4W6C4</accession>
<dbReference type="PANTHER" id="PTHR23522:SF10">
    <property type="entry name" value="3-PHENYLPROPIONIC ACID TRANSPORTER-RELATED"/>
    <property type="match status" value="1"/>
</dbReference>
<keyword evidence="5 8" id="KW-0812">Transmembrane</keyword>
<name>A0ABY4W6C4_9PROT</name>
<reference evidence="10" key="1">
    <citation type="submission" date="2022-06" db="EMBL/GenBank/DDBJ databases">
        <title>Sneathiella actinostolidae sp. nov., isolated from a sea anemonein the Western Pacific Ocean.</title>
        <authorList>
            <person name="Wei M.J."/>
        </authorList>
    </citation>
    <scope>NUCLEOTIDE SEQUENCE</scope>
    <source>
        <strain evidence="10">PHK-P5</strain>
    </source>
</reference>
<dbReference type="Proteomes" id="UP001056291">
    <property type="component" value="Chromosome"/>
</dbReference>
<feature type="transmembrane region" description="Helical" evidence="8">
    <location>
        <begin position="205"/>
        <end position="228"/>
    </location>
</feature>